<name>A0A1H8RF51_9BACL</name>
<dbReference type="AlphaFoldDB" id="A0A1H8RF51"/>
<sequence>MKARGLFAVYLYACTLILAGHALKGGPIYSGNLYIGYGKFYAPCAAYFCYNG</sequence>
<dbReference type="Proteomes" id="UP000198809">
    <property type="component" value="Unassembled WGS sequence"/>
</dbReference>
<evidence type="ECO:0000313" key="2">
    <source>
        <dbReference type="Proteomes" id="UP000198809"/>
    </source>
</evidence>
<gene>
    <name evidence="1" type="ORF">SAMN04487895_109283</name>
</gene>
<accession>A0A1H8RF51</accession>
<dbReference type="EMBL" id="FODH01000009">
    <property type="protein sequence ID" value="SEO65055.1"/>
    <property type="molecule type" value="Genomic_DNA"/>
</dbReference>
<evidence type="ECO:0000313" key="1">
    <source>
        <dbReference type="EMBL" id="SEO65055.1"/>
    </source>
</evidence>
<proteinExistence type="predicted"/>
<organism evidence="1 2">
    <name type="scientific">Paenibacillus sophorae</name>
    <dbReference type="NCBI Taxonomy" id="1333845"/>
    <lineage>
        <taxon>Bacteria</taxon>
        <taxon>Bacillati</taxon>
        <taxon>Bacillota</taxon>
        <taxon>Bacilli</taxon>
        <taxon>Bacillales</taxon>
        <taxon>Paenibacillaceae</taxon>
        <taxon>Paenibacillus</taxon>
    </lineage>
</organism>
<reference evidence="1 2" key="1">
    <citation type="submission" date="2016-10" db="EMBL/GenBank/DDBJ databases">
        <authorList>
            <person name="de Groot N.N."/>
        </authorList>
    </citation>
    <scope>NUCLEOTIDE SEQUENCE [LARGE SCALE GENOMIC DNA]</scope>
    <source>
        <strain evidence="1 2">CGMCC 1.10238</strain>
    </source>
</reference>
<dbReference type="STRING" id="1333845.SAMN04487895_109283"/>
<protein>
    <submittedName>
        <fullName evidence="1">Uncharacterized protein</fullName>
    </submittedName>
</protein>